<protein>
    <recommendedName>
        <fullName evidence="4">Copper resistance protein D domain-containing protein</fullName>
    </recommendedName>
</protein>
<reference evidence="2 3" key="1">
    <citation type="submission" date="2021-03" db="EMBL/GenBank/DDBJ databases">
        <title>Complete genome of Polaribacter_sp.SM13.</title>
        <authorList>
            <person name="Jeong S.W."/>
            <person name="Bae J.W."/>
        </authorList>
    </citation>
    <scope>NUCLEOTIDE SEQUENCE [LARGE SCALE GENOMIC DNA]</scope>
    <source>
        <strain evidence="2 3">SM13</strain>
    </source>
</reference>
<proteinExistence type="predicted"/>
<accession>A0A975CMY2</accession>
<dbReference type="AlphaFoldDB" id="A0A975CMY2"/>
<keyword evidence="3" id="KW-1185">Reference proteome</keyword>
<feature type="transmembrane region" description="Helical" evidence="1">
    <location>
        <begin position="135"/>
        <end position="158"/>
    </location>
</feature>
<organism evidence="2 3">
    <name type="scientific">Polaribacter cellanae</name>
    <dbReference type="NCBI Taxonomy" id="2818493"/>
    <lineage>
        <taxon>Bacteria</taxon>
        <taxon>Pseudomonadati</taxon>
        <taxon>Bacteroidota</taxon>
        <taxon>Flavobacteriia</taxon>
        <taxon>Flavobacteriales</taxon>
        <taxon>Flavobacteriaceae</taxon>
    </lineage>
</organism>
<keyword evidence="1" id="KW-1133">Transmembrane helix</keyword>
<name>A0A975CMY2_9FLAO</name>
<evidence type="ECO:0008006" key="4">
    <source>
        <dbReference type="Google" id="ProtNLM"/>
    </source>
</evidence>
<sequence>MNSITFARVVHVLAVVLWIGGVAMVTTVIIPAVKKMKSKQDKLTTFENIEGKFALQAKITTLITAISGFYMMYALNAWERYLDYRFWWIHAMSIVWIIFTLVLYILEPLFLHKLFKKYAIKNPGKTFNILHKAHWILLIISLITIFGAVAGSHGWFLIQ</sequence>
<dbReference type="EMBL" id="CP071869">
    <property type="protein sequence ID" value="QTE22042.1"/>
    <property type="molecule type" value="Genomic_DNA"/>
</dbReference>
<feature type="transmembrane region" description="Helical" evidence="1">
    <location>
        <begin position="53"/>
        <end position="75"/>
    </location>
</feature>
<keyword evidence="1" id="KW-0812">Transmembrane</keyword>
<evidence type="ECO:0000313" key="2">
    <source>
        <dbReference type="EMBL" id="QTE22042.1"/>
    </source>
</evidence>
<keyword evidence="1" id="KW-0472">Membrane</keyword>
<dbReference type="Proteomes" id="UP000663920">
    <property type="component" value="Chromosome"/>
</dbReference>
<evidence type="ECO:0000256" key="1">
    <source>
        <dbReference type="SAM" id="Phobius"/>
    </source>
</evidence>
<feature type="transmembrane region" description="Helical" evidence="1">
    <location>
        <begin position="12"/>
        <end position="33"/>
    </location>
</feature>
<feature type="transmembrane region" description="Helical" evidence="1">
    <location>
        <begin position="87"/>
        <end position="106"/>
    </location>
</feature>
<dbReference type="RefSeq" id="WP_208077680.1">
    <property type="nucleotide sequence ID" value="NZ_CP071869.1"/>
</dbReference>
<dbReference type="KEGG" id="pcea:J3359_14675"/>
<gene>
    <name evidence="2" type="ORF">J3359_14675</name>
</gene>
<evidence type="ECO:0000313" key="3">
    <source>
        <dbReference type="Proteomes" id="UP000663920"/>
    </source>
</evidence>